<evidence type="ECO:0000256" key="4">
    <source>
        <dbReference type="ARBA" id="ARBA00050933"/>
    </source>
</evidence>
<dbReference type="Pfam" id="PF07555">
    <property type="entry name" value="NAGidase"/>
    <property type="match status" value="1"/>
</dbReference>
<dbReference type="PROSITE" id="PS52009">
    <property type="entry name" value="GH84"/>
    <property type="match status" value="1"/>
</dbReference>
<dbReference type="InterPro" id="IPR011496">
    <property type="entry name" value="O-GlcNAcase_cat"/>
</dbReference>
<evidence type="ECO:0000256" key="6">
    <source>
        <dbReference type="ARBA" id="ARBA00066938"/>
    </source>
</evidence>
<organism evidence="10 11">
    <name type="scientific">Pararge aegeria aegeria</name>
    <dbReference type="NCBI Taxonomy" id="348720"/>
    <lineage>
        <taxon>Eukaryota</taxon>
        <taxon>Metazoa</taxon>
        <taxon>Ecdysozoa</taxon>
        <taxon>Arthropoda</taxon>
        <taxon>Hexapoda</taxon>
        <taxon>Insecta</taxon>
        <taxon>Pterygota</taxon>
        <taxon>Neoptera</taxon>
        <taxon>Endopterygota</taxon>
        <taxon>Lepidoptera</taxon>
        <taxon>Glossata</taxon>
        <taxon>Ditrysia</taxon>
        <taxon>Papilionoidea</taxon>
        <taxon>Nymphalidae</taxon>
        <taxon>Satyrinae</taxon>
        <taxon>Satyrini</taxon>
        <taxon>Parargina</taxon>
        <taxon>Pararge</taxon>
    </lineage>
</organism>
<name>A0A8S4SM56_9NEOP</name>
<evidence type="ECO:0000259" key="9">
    <source>
        <dbReference type="PROSITE" id="PS52009"/>
    </source>
</evidence>
<sequence length="898" mass="100135">MTECCPDQNSKRKDFICGVVEGFYGRPWTTEQRKDLFQKLQKWGLDMYVYAPKDDYKHRAYWRELYTVEEAEHLTSLITEAKSHGITFCYALSPGLDITYSSQKEITILKRKLEQVSQFGCMCFALLFDDIEPEMTEADKQIFQSFAHAQVSVTNEIHQHLGCPKFLLCPTQYCSTRAVPTVIASEYLNTLGTKLSQEIDIMWTGPKVISKTLTTECIEEITQVLRRPPVIWDNLHANDYDQKRIFLGPYCGRKPELIPLLRGVLSNPNCEYNANMIPIWTLAHWARCSLNAPPHMPAVPIIPILPSVNTCMSLVTATSSTTTTCTAELAPAIPTVNTSQLQALADVCSATPDRPILSTGIPAIETFNPIPTPVMNSLVSPTTVILNESIPNPIIPIANSNMSLPTEIPVSTLPVPLMGVKVIDPENADKIETDQPMCDKIDINESASNDSVLESASFIENMKKDKDEDDPIIVDEVETAAEQQQNGEMSLGGTPQTLSPNQPVLEPLDVDPPSNTAMDSDVIMHDQLSENGSMQVEPSNSPLSADMMVESVEPTEVTDEAVEESSLDPDALTADDLLLLCDLFYLPFEHGSRGLRMMHDFHWLTTHAASILPRGNRPETSEWRRRLRRFSWWAGRTRRLARRVACAPNKELHSELRPYLWDLCAVLALLQAFLRWLELGKFPNSIATYAQGSYTWFSKGWREAFESGAQEPWVFRGGLTADLRRLLPVECSGDALRPHCMPIGLPLTVRPYTPADEEAVCTICHKTCRDGSDCSDLFPSDLQTLPADRLVVPFLTLTPELCMVIEDDGLGDVDPDDVDGDDPDVDAAEVRPMKTGAVKREIVGYACAALNSKDFYKRQEIALIPEMCIKYPKELMERADLSPAAKVNIHISLATAII</sequence>
<dbReference type="PANTHER" id="PTHR13170">
    <property type="entry name" value="O-GLCNACASE"/>
    <property type="match status" value="1"/>
</dbReference>
<dbReference type="GO" id="GO:0016231">
    <property type="term" value="F:beta-N-acetylglucosaminidase activity"/>
    <property type="evidence" value="ECO:0007669"/>
    <property type="project" value="TreeGrafter"/>
</dbReference>
<dbReference type="EMBL" id="CAKXAJ010026280">
    <property type="protein sequence ID" value="CAH2265406.1"/>
    <property type="molecule type" value="Genomic_DNA"/>
</dbReference>
<dbReference type="InterPro" id="IPR051822">
    <property type="entry name" value="Glycosyl_Hydrolase_84"/>
</dbReference>
<keyword evidence="1" id="KW-0378">Hydrolase</keyword>
<dbReference type="GO" id="GO:0102571">
    <property type="term" value="F:[protein]-3-O-(N-acetyl-D-glucosaminyl)-L-serine/L-threonine O-N-acetyl-alpha-D-glucosaminase activity"/>
    <property type="evidence" value="ECO:0007669"/>
    <property type="project" value="UniProtKB-EC"/>
</dbReference>
<evidence type="ECO:0000256" key="8">
    <source>
        <dbReference type="SAM" id="MobiDB-lite"/>
    </source>
</evidence>
<keyword evidence="2" id="KW-0326">Glycosidase</keyword>
<dbReference type="FunFam" id="3.20.20.80:FF:000009">
    <property type="entry name" value="O-GlcNAcase BT_4395"/>
    <property type="match status" value="1"/>
</dbReference>
<evidence type="ECO:0000313" key="11">
    <source>
        <dbReference type="Proteomes" id="UP000838756"/>
    </source>
</evidence>
<evidence type="ECO:0000256" key="7">
    <source>
        <dbReference type="ARBA" id="ARBA00076634"/>
    </source>
</evidence>
<feature type="region of interest" description="Disordered" evidence="8">
    <location>
        <begin position="482"/>
        <end position="502"/>
    </location>
</feature>
<dbReference type="Gene3D" id="1.20.58.240">
    <property type="entry name" value="STAT, domain 1"/>
    <property type="match status" value="1"/>
</dbReference>
<dbReference type="Gene3D" id="3.20.20.80">
    <property type="entry name" value="Glycosidases"/>
    <property type="match status" value="1"/>
</dbReference>
<evidence type="ECO:0000256" key="1">
    <source>
        <dbReference type="ARBA" id="ARBA00022801"/>
    </source>
</evidence>
<accession>A0A8S4SM56</accession>
<gene>
    <name evidence="10" type="primary">jg13348</name>
    <name evidence="10" type="ORF">PAEG_LOCUS24908</name>
</gene>
<dbReference type="Gene3D" id="3.40.630.30">
    <property type="match status" value="1"/>
</dbReference>
<dbReference type="OrthoDB" id="9975416at2759"/>
<reference evidence="10" key="1">
    <citation type="submission" date="2022-03" db="EMBL/GenBank/DDBJ databases">
        <authorList>
            <person name="Lindestad O."/>
        </authorList>
    </citation>
    <scope>NUCLEOTIDE SEQUENCE</scope>
</reference>
<dbReference type="Proteomes" id="UP000838756">
    <property type="component" value="Unassembled WGS sequence"/>
</dbReference>
<evidence type="ECO:0000256" key="5">
    <source>
        <dbReference type="ARBA" id="ARBA00052136"/>
    </source>
</evidence>
<comment type="caution">
    <text evidence="10">The sequence shown here is derived from an EMBL/GenBank/DDBJ whole genome shotgun (WGS) entry which is preliminary data.</text>
</comment>
<evidence type="ECO:0000256" key="3">
    <source>
        <dbReference type="ARBA" id="ARBA00030512"/>
    </source>
</evidence>
<dbReference type="EC" id="3.2.1.169" evidence="6"/>
<dbReference type="PANTHER" id="PTHR13170:SF16">
    <property type="entry name" value="PROTEIN O-GLCNACASE"/>
    <property type="match status" value="1"/>
</dbReference>
<proteinExistence type="predicted"/>
<protein>
    <recommendedName>
        <fullName evidence="6">protein O-GlcNAcase</fullName>
        <ecNumber evidence="6">3.2.1.169</ecNumber>
    </recommendedName>
    <alternativeName>
        <fullName evidence="3">Beta-N-acetylhexosaminidase</fullName>
    </alternativeName>
    <alternativeName>
        <fullName evidence="7">Beta-hexosaminidase</fullName>
    </alternativeName>
</protein>
<dbReference type="AlphaFoldDB" id="A0A8S4SM56"/>
<comment type="catalytic activity">
    <reaction evidence="4">
        <text>3-O-(N-acetyl-beta-D-glucosaminyl)-L-seryl-[protein] + H2O = N-acetyl-D-glucosamine + L-seryl-[protein]</text>
        <dbReference type="Rhea" id="RHEA:48876"/>
        <dbReference type="Rhea" id="RHEA-COMP:9863"/>
        <dbReference type="Rhea" id="RHEA-COMP:12251"/>
        <dbReference type="ChEBI" id="CHEBI:15377"/>
        <dbReference type="ChEBI" id="CHEBI:29999"/>
        <dbReference type="ChEBI" id="CHEBI:90838"/>
        <dbReference type="ChEBI" id="CHEBI:506227"/>
        <dbReference type="EC" id="3.2.1.169"/>
    </reaction>
</comment>
<evidence type="ECO:0000256" key="2">
    <source>
        <dbReference type="ARBA" id="ARBA00023295"/>
    </source>
</evidence>
<dbReference type="SUPFAM" id="SSF51445">
    <property type="entry name" value="(Trans)glycosidases"/>
    <property type="match status" value="1"/>
</dbReference>
<evidence type="ECO:0000313" key="10">
    <source>
        <dbReference type="EMBL" id="CAH2265406.1"/>
    </source>
</evidence>
<keyword evidence="11" id="KW-1185">Reference proteome</keyword>
<dbReference type="GO" id="GO:0009100">
    <property type="term" value="P:glycoprotein metabolic process"/>
    <property type="evidence" value="ECO:0007669"/>
    <property type="project" value="TreeGrafter"/>
</dbReference>
<comment type="catalytic activity">
    <reaction evidence="5">
        <text>3-O-(N-acetyl-beta-D-glucosaminyl)-L-threonyl-[protein] + H2O = L-threonyl-[protein] + N-acetyl-D-glucosamine</text>
        <dbReference type="Rhea" id="RHEA:48892"/>
        <dbReference type="Rhea" id="RHEA-COMP:11060"/>
        <dbReference type="Rhea" id="RHEA-COMP:12252"/>
        <dbReference type="ChEBI" id="CHEBI:15377"/>
        <dbReference type="ChEBI" id="CHEBI:30013"/>
        <dbReference type="ChEBI" id="CHEBI:90840"/>
        <dbReference type="ChEBI" id="CHEBI:506227"/>
        <dbReference type="EC" id="3.2.1.169"/>
    </reaction>
</comment>
<dbReference type="InterPro" id="IPR017853">
    <property type="entry name" value="GH"/>
</dbReference>
<feature type="domain" description="GH84" evidence="9">
    <location>
        <begin position="15"/>
        <end position="290"/>
    </location>
</feature>